<name>A0ABV0NSU5_9TELE</name>
<evidence type="ECO:0000313" key="3">
    <source>
        <dbReference type="Proteomes" id="UP001476798"/>
    </source>
</evidence>
<feature type="region of interest" description="Disordered" evidence="1">
    <location>
        <begin position="71"/>
        <end position="111"/>
    </location>
</feature>
<evidence type="ECO:0000256" key="1">
    <source>
        <dbReference type="SAM" id="MobiDB-lite"/>
    </source>
</evidence>
<protein>
    <submittedName>
        <fullName evidence="2">Uncharacterized protein</fullName>
    </submittedName>
</protein>
<comment type="caution">
    <text evidence="2">The sequence shown here is derived from an EMBL/GenBank/DDBJ whole genome shotgun (WGS) entry which is preliminary data.</text>
</comment>
<sequence length="111" mass="12624">MFPRSGIDQNQQARSPMKREVGPNKLFLCFFWSQVKTWRRGLGYFQGRRWIWGEAGMGPLAEMQREEGIWQQSDGFPVKAGPEGKKEPSGPPMASEMPQQEAGRSGQRRPA</sequence>
<reference evidence="2 3" key="1">
    <citation type="submission" date="2021-06" db="EMBL/GenBank/DDBJ databases">
        <authorList>
            <person name="Palmer J.M."/>
        </authorList>
    </citation>
    <scope>NUCLEOTIDE SEQUENCE [LARGE SCALE GENOMIC DNA]</scope>
    <source>
        <strain evidence="2 3">GA_2019</strain>
        <tissue evidence="2">Muscle</tissue>
    </source>
</reference>
<accession>A0ABV0NSU5</accession>
<evidence type="ECO:0000313" key="2">
    <source>
        <dbReference type="EMBL" id="MEQ2174502.1"/>
    </source>
</evidence>
<dbReference type="EMBL" id="JAHRIO010050438">
    <property type="protein sequence ID" value="MEQ2174502.1"/>
    <property type="molecule type" value="Genomic_DNA"/>
</dbReference>
<dbReference type="Proteomes" id="UP001476798">
    <property type="component" value="Unassembled WGS sequence"/>
</dbReference>
<gene>
    <name evidence="2" type="ORF">GOODEAATRI_008621</name>
</gene>
<organism evidence="2 3">
    <name type="scientific">Goodea atripinnis</name>
    <dbReference type="NCBI Taxonomy" id="208336"/>
    <lineage>
        <taxon>Eukaryota</taxon>
        <taxon>Metazoa</taxon>
        <taxon>Chordata</taxon>
        <taxon>Craniata</taxon>
        <taxon>Vertebrata</taxon>
        <taxon>Euteleostomi</taxon>
        <taxon>Actinopterygii</taxon>
        <taxon>Neopterygii</taxon>
        <taxon>Teleostei</taxon>
        <taxon>Neoteleostei</taxon>
        <taxon>Acanthomorphata</taxon>
        <taxon>Ovalentaria</taxon>
        <taxon>Atherinomorphae</taxon>
        <taxon>Cyprinodontiformes</taxon>
        <taxon>Goodeidae</taxon>
        <taxon>Goodea</taxon>
    </lineage>
</organism>
<proteinExistence type="predicted"/>
<keyword evidence="3" id="KW-1185">Reference proteome</keyword>